<accession>A0A931CHY2</accession>
<evidence type="ECO:0000313" key="1">
    <source>
        <dbReference type="EMBL" id="MBG0738922.1"/>
    </source>
</evidence>
<proteinExistence type="predicted"/>
<dbReference type="AlphaFoldDB" id="A0A931CHY2"/>
<evidence type="ECO:0000313" key="2">
    <source>
        <dbReference type="Proteomes" id="UP000655366"/>
    </source>
</evidence>
<protein>
    <submittedName>
        <fullName evidence="1">Uncharacterized protein</fullName>
    </submittedName>
</protein>
<organism evidence="1 2">
    <name type="scientific">Arthrobacter terrae</name>
    <dbReference type="NCBI Taxonomy" id="2935737"/>
    <lineage>
        <taxon>Bacteria</taxon>
        <taxon>Bacillati</taxon>
        <taxon>Actinomycetota</taxon>
        <taxon>Actinomycetes</taxon>
        <taxon>Micrococcales</taxon>
        <taxon>Micrococcaceae</taxon>
        <taxon>Arthrobacter</taxon>
    </lineage>
</organism>
<sequence length="170" mass="18933">MEPYRIVRSEADLEAVAIDSLVCPAYSPRYIYEKAAVNEWVEPGCEDALSTATVWEVMTGSYETLVLDEDREVWVLIDAAAPKPVRPPRPAKSPDYATRVQTRATEIMTHQTLDEARAAIEVAVGDGVTVGRTNIWRRPKEAYDFRPSVYIQPGTAASDFPWRSGATPTM</sequence>
<keyword evidence="2" id="KW-1185">Reference proteome</keyword>
<reference evidence="1 2" key="1">
    <citation type="submission" date="2020-11" db="EMBL/GenBank/DDBJ databases">
        <title>Arthrobacter antarcticus sp. nov., isolated from Antarctic Soil.</title>
        <authorList>
            <person name="Li J."/>
        </authorList>
    </citation>
    <scope>NUCLEOTIDE SEQUENCE [LARGE SCALE GENOMIC DNA]</scope>
    <source>
        <strain evidence="1 2">Z1-20</strain>
    </source>
</reference>
<dbReference type="RefSeq" id="WP_196395875.1">
    <property type="nucleotide sequence ID" value="NZ_JADNYM010000006.1"/>
</dbReference>
<name>A0A931CHY2_9MICC</name>
<dbReference type="EMBL" id="JADNYM010000006">
    <property type="protein sequence ID" value="MBG0738922.1"/>
    <property type="molecule type" value="Genomic_DNA"/>
</dbReference>
<dbReference type="Proteomes" id="UP000655366">
    <property type="component" value="Unassembled WGS sequence"/>
</dbReference>
<comment type="caution">
    <text evidence="1">The sequence shown here is derived from an EMBL/GenBank/DDBJ whole genome shotgun (WGS) entry which is preliminary data.</text>
</comment>
<gene>
    <name evidence="1" type="ORF">IV500_05730</name>
</gene>